<dbReference type="Proteomes" id="UP000216004">
    <property type="component" value="Unassembled WGS sequence"/>
</dbReference>
<proteinExistence type="predicted"/>
<gene>
    <name evidence="1" type="ORF">BOCO_0393</name>
</gene>
<dbReference type="RefSeq" id="WP_094722439.1">
    <property type="nucleotide sequence ID" value="NZ_MWWS01000004.1"/>
</dbReference>
<dbReference type="EMBL" id="MWWS01000004">
    <property type="protein sequence ID" value="OZG49876.1"/>
    <property type="molecule type" value="Genomic_DNA"/>
</dbReference>
<evidence type="ECO:0000313" key="1">
    <source>
        <dbReference type="EMBL" id="OZG49876.1"/>
    </source>
</evidence>
<keyword evidence="2" id="KW-1185">Reference proteome</keyword>
<accession>A0A261ET87</accession>
<dbReference type="AlphaFoldDB" id="A0A261ET87"/>
<name>A0A261ET87_9BIFI</name>
<reference evidence="1 2" key="1">
    <citation type="journal article" date="2017" name="BMC Genomics">
        <title>Comparative genomic and phylogenomic analyses of the Bifidobacteriaceae family.</title>
        <authorList>
            <person name="Lugli G.A."/>
            <person name="Milani C."/>
            <person name="Turroni F."/>
            <person name="Duranti S."/>
            <person name="Mancabelli L."/>
            <person name="Mangifesta M."/>
            <person name="Ferrario C."/>
            <person name="Modesto M."/>
            <person name="Mattarelli P."/>
            <person name="Jiri K."/>
            <person name="van Sinderen D."/>
            <person name="Ventura M."/>
        </authorList>
    </citation>
    <scope>NUCLEOTIDE SEQUENCE [LARGE SCALE GENOMIC DNA]</scope>
    <source>
        <strain evidence="1 2">DSM 22924</strain>
    </source>
</reference>
<dbReference type="OrthoDB" id="3243047at2"/>
<sequence length="203" mass="23646">MINGGKRMLVTKSQARQLVKWAKSDTNPARQRITKYGRYAYYTNSFLAIRWDLEDLNVPDGSWIGLAVNCDVLDDENTKFDLDTDHNMADWCKLAPRRAHWDLMDTDRWNQQDRSSRYAARLEELFVYPDVTYKVKSVSFDPQFLTEFLSFFAASSGPLPVEMRPSSSEKPETEAWIFRASIEDRVTGLLMPMKKHYVDDIKN</sequence>
<comment type="caution">
    <text evidence="1">The sequence shown here is derived from an EMBL/GenBank/DDBJ whole genome shotgun (WGS) entry which is preliminary data.</text>
</comment>
<organism evidence="1 2">
    <name type="scientific">Bombiscardovia coagulans</name>
    <dbReference type="NCBI Taxonomy" id="686666"/>
    <lineage>
        <taxon>Bacteria</taxon>
        <taxon>Bacillati</taxon>
        <taxon>Actinomycetota</taxon>
        <taxon>Actinomycetes</taxon>
        <taxon>Bifidobacteriales</taxon>
        <taxon>Bifidobacteriaceae</taxon>
        <taxon>Bombiscardovia</taxon>
    </lineage>
</organism>
<protein>
    <submittedName>
        <fullName evidence="1">Uncharacterized protein</fullName>
    </submittedName>
</protein>
<evidence type="ECO:0000313" key="2">
    <source>
        <dbReference type="Proteomes" id="UP000216004"/>
    </source>
</evidence>